<dbReference type="PANTHER" id="PTHR42091:SF1">
    <property type="entry name" value="CONSERVED GLYCINE-RICH PROTEIN (AFU_ORTHOLOGUE AFUA_7G02440)"/>
    <property type="match status" value="1"/>
</dbReference>
<dbReference type="Pfam" id="PF24866">
    <property type="entry name" value="DUF7732"/>
    <property type="match status" value="1"/>
</dbReference>
<evidence type="ECO:0000256" key="1">
    <source>
        <dbReference type="SAM" id="MobiDB-lite"/>
    </source>
</evidence>
<feature type="signal peptide" evidence="3">
    <location>
        <begin position="1"/>
        <end position="19"/>
    </location>
</feature>
<keyword evidence="6" id="KW-1185">Reference proteome</keyword>
<reference evidence="5" key="1">
    <citation type="journal article" date="2020" name="Stud. Mycol.">
        <title>101 Dothideomycetes genomes: a test case for predicting lifestyles and emergence of pathogens.</title>
        <authorList>
            <person name="Haridas S."/>
            <person name="Albert R."/>
            <person name="Binder M."/>
            <person name="Bloem J."/>
            <person name="Labutti K."/>
            <person name="Salamov A."/>
            <person name="Andreopoulos B."/>
            <person name="Baker S."/>
            <person name="Barry K."/>
            <person name="Bills G."/>
            <person name="Bluhm B."/>
            <person name="Cannon C."/>
            <person name="Castanera R."/>
            <person name="Culley D."/>
            <person name="Daum C."/>
            <person name="Ezra D."/>
            <person name="Gonzalez J."/>
            <person name="Henrissat B."/>
            <person name="Kuo A."/>
            <person name="Liang C."/>
            <person name="Lipzen A."/>
            <person name="Lutzoni F."/>
            <person name="Magnuson J."/>
            <person name="Mondo S."/>
            <person name="Nolan M."/>
            <person name="Ohm R."/>
            <person name="Pangilinan J."/>
            <person name="Park H.-J."/>
            <person name="Ramirez L."/>
            <person name="Alfaro M."/>
            <person name="Sun H."/>
            <person name="Tritt A."/>
            <person name="Yoshinaga Y."/>
            <person name="Zwiers L.-H."/>
            <person name="Turgeon B."/>
            <person name="Goodwin S."/>
            <person name="Spatafora J."/>
            <person name="Crous P."/>
            <person name="Grigoriev I."/>
        </authorList>
    </citation>
    <scope>NUCLEOTIDE SEQUENCE</scope>
    <source>
        <strain evidence="5">CBS 119925</strain>
    </source>
</reference>
<dbReference type="InterPro" id="IPR056634">
    <property type="entry name" value="DUF7732"/>
</dbReference>
<proteinExistence type="predicted"/>
<gene>
    <name evidence="5" type="ORF">M011DRAFT_473829</name>
</gene>
<feature type="chain" id="PRO_5025364683" description="DUF7732 domain-containing protein" evidence="3">
    <location>
        <begin position="20"/>
        <end position="270"/>
    </location>
</feature>
<keyword evidence="2" id="KW-0472">Membrane</keyword>
<evidence type="ECO:0000256" key="2">
    <source>
        <dbReference type="SAM" id="Phobius"/>
    </source>
</evidence>
<feature type="domain" description="DUF7732" evidence="4">
    <location>
        <begin position="110"/>
        <end position="235"/>
    </location>
</feature>
<feature type="compositionally biased region" description="Gly residues" evidence="1">
    <location>
        <begin position="55"/>
        <end position="82"/>
    </location>
</feature>
<dbReference type="Proteomes" id="UP000799440">
    <property type="component" value="Unassembled WGS sequence"/>
</dbReference>
<keyword evidence="3" id="KW-0732">Signal</keyword>
<keyword evidence="2" id="KW-0812">Transmembrane</keyword>
<keyword evidence="2" id="KW-1133">Transmembrane helix</keyword>
<evidence type="ECO:0000313" key="5">
    <source>
        <dbReference type="EMBL" id="KAF2751339.1"/>
    </source>
</evidence>
<evidence type="ECO:0000259" key="4">
    <source>
        <dbReference type="Pfam" id="PF24866"/>
    </source>
</evidence>
<protein>
    <recommendedName>
        <fullName evidence="4">DUF7732 domain-containing protein</fullName>
    </recommendedName>
</protein>
<dbReference type="OrthoDB" id="5425547at2759"/>
<name>A0A6A6VND0_9PLEO</name>
<feature type="region of interest" description="Disordered" evidence="1">
    <location>
        <begin position="50"/>
        <end position="102"/>
    </location>
</feature>
<sequence>MKLLQLLTYVAVTTSAANAASIPEVNALEAPAAFANTPRSDILAPENALEKRKGGGAGGGGGGGGRGGGGGGRTGGGGGGGQPRANPNSVAGGATRLGSGPPRTFSGGKYYGGGVAVPYTAGSRSPRGLVPGALLLPAAALLIFPGLWLYSVYPYYYNNPHRFYNETARMNESLPVQCLCQENSVCGCDENEDEQYWNDLIGSGNYAALNKSQVTVSDVNGTKTIVINGTLPKGTTAPGGEDDPVGAANVLRLSGYWAMVMIVLSTVAFL</sequence>
<feature type="transmembrane region" description="Helical" evidence="2">
    <location>
        <begin position="134"/>
        <end position="153"/>
    </location>
</feature>
<organism evidence="5 6">
    <name type="scientific">Sporormia fimetaria CBS 119925</name>
    <dbReference type="NCBI Taxonomy" id="1340428"/>
    <lineage>
        <taxon>Eukaryota</taxon>
        <taxon>Fungi</taxon>
        <taxon>Dikarya</taxon>
        <taxon>Ascomycota</taxon>
        <taxon>Pezizomycotina</taxon>
        <taxon>Dothideomycetes</taxon>
        <taxon>Pleosporomycetidae</taxon>
        <taxon>Pleosporales</taxon>
        <taxon>Sporormiaceae</taxon>
        <taxon>Sporormia</taxon>
    </lineage>
</organism>
<dbReference type="PANTHER" id="PTHR42091">
    <property type="entry name" value="CONSERVED GLYCINE-RICH PROTEIN (AFU_ORTHOLOGUE AFUA_7G02440)"/>
    <property type="match status" value="1"/>
</dbReference>
<dbReference type="EMBL" id="MU006562">
    <property type="protein sequence ID" value="KAF2751339.1"/>
    <property type="molecule type" value="Genomic_DNA"/>
</dbReference>
<evidence type="ECO:0000256" key="3">
    <source>
        <dbReference type="SAM" id="SignalP"/>
    </source>
</evidence>
<accession>A0A6A6VND0</accession>
<dbReference type="AlphaFoldDB" id="A0A6A6VND0"/>
<evidence type="ECO:0000313" key="6">
    <source>
        <dbReference type="Proteomes" id="UP000799440"/>
    </source>
</evidence>